<dbReference type="EMBL" id="CTRP01000003">
    <property type="protein sequence ID" value="CQR70711.1"/>
    <property type="molecule type" value="Genomic_DNA"/>
</dbReference>
<dbReference type="AlphaFoldDB" id="A0A0U1KTG6"/>
<proteinExistence type="inferred from homology"/>
<dbReference type="Gene3D" id="3.40.190.170">
    <property type="entry name" value="Bacterial extracellular solute-binding protein, family 7"/>
    <property type="match status" value="1"/>
</dbReference>
<dbReference type="GO" id="GO:0055085">
    <property type="term" value="P:transmembrane transport"/>
    <property type="evidence" value="ECO:0007669"/>
    <property type="project" value="InterPro"/>
</dbReference>
<sequence>MKKAGMIRTVVTLLVVAALVVLGGCGKSSDQKQAASTGANGKVVAKLAHNLPVAHHLARGMEDFAKKVNEKSQGNIQINIYPSGQLYNDKSMNDAVMNGGVEMGLNSTAMWSSVIPTMEIFDVPFLFPSYDRIEKAIAGGVGDKLSGEMEKKGAKVLIWADYGFVQFGNNKRPLTKPEDFKGLKLRGYGELPSETIKALGASPVTMGSGEVYMAMQRGTIDGQTSGTTAMYERKMYEVSKYLTMTNHAFPEFVVSINLKFWNSLTPEQQKIMQEAAKEVGDSIRAEAKNEDQKTLQALKDKGVEVYVVPESEIPVWQKATEPVQELFIKRTGQIGQELITICKGLK</sequence>
<name>A0A0U1KTG6_9FIRM</name>
<dbReference type="Pfam" id="PF03480">
    <property type="entry name" value="DctP"/>
    <property type="match status" value="1"/>
</dbReference>
<dbReference type="CDD" id="cd13680">
    <property type="entry name" value="PBP2_TRAP_SBP_like_4"/>
    <property type="match status" value="1"/>
</dbReference>
<keyword evidence="5" id="KW-1185">Reference proteome</keyword>
<keyword evidence="2" id="KW-0813">Transport</keyword>
<evidence type="ECO:0000256" key="3">
    <source>
        <dbReference type="ARBA" id="ARBA00022729"/>
    </source>
</evidence>
<evidence type="ECO:0000313" key="5">
    <source>
        <dbReference type="Proteomes" id="UP000049855"/>
    </source>
</evidence>
<protein>
    <submittedName>
        <fullName evidence="4">TRAP-type C4-dicarboxylate transport system, periplasmic component</fullName>
    </submittedName>
</protein>
<keyword evidence="3" id="KW-0732">Signal</keyword>
<evidence type="ECO:0000313" key="4">
    <source>
        <dbReference type="EMBL" id="CQR70711.1"/>
    </source>
</evidence>
<gene>
    <name evidence="4" type="ORF">SpAn4DRAFT_1689</name>
</gene>
<reference evidence="5" key="1">
    <citation type="submission" date="2015-03" db="EMBL/GenBank/DDBJ databases">
        <authorList>
            <person name="Nijsse Bart"/>
        </authorList>
    </citation>
    <scope>NUCLEOTIDE SEQUENCE [LARGE SCALE GENOMIC DNA]</scope>
</reference>
<dbReference type="NCBIfam" id="NF037995">
    <property type="entry name" value="TRAP_S1"/>
    <property type="match status" value="1"/>
</dbReference>
<dbReference type="NCBIfam" id="TIGR00787">
    <property type="entry name" value="dctP"/>
    <property type="match status" value="1"/>
</dbReference>
<dbReference type="InterPro" id="IPR004682">
    <property type="entry name" value="TRAP_DctP"/>
</dbReference>
<dbReference type="PIRSF" id="PIRSF006470">
    <property type="entry name" value="DctB"/>
    <property type="match status" value="1"/>
</dbReference>
<dbReference type="RefSeq" id="WP_021169435.1">
    <property type="nucleotide sequence ID" value="NZ_CTRP01000003.1"/>
</dbReference>
<evidence type="ECO:0000256" key="1">
    <source>
        <dbReference type="ARBA" id="ARBA00009023"/>
    </source>
</evidence>
<comment type="similarity">
    <text evidence="1">Belongs to the bacterial solute-binding protein 7 family.</text>
</comment>
<dbReference type="PROSITE" id="PS51257">
    <property type="entry name" value="PROKAR_LIPOPROTEIN"/>
    <property type="match status" value="1"/>
</dbReference>
<dbReference type="InterPro" id="IPR018389">
    <property type="entry name" value="DctP_fam"/>
</dbReference>
<dbReference type="InterPro" id="IPR038404">
    <property type="entry name" value="TRAP_DctP_sf"/>
</dbReference>
<organism evidence="4 5">
    <name type="scientific">Sporomusa ovata</name>
    <dbReference type="NCBI Taxonomy" id="2378"/>
    <lineage>
        <taxon>Bacteria</taxon>
        <taxon>Bacillati</taxon>
        <taxon>Bacillota</taxon>
        <taxon>Negativicutes</taxon>
        <taxon>Selenomonadales</taxon>
        <taxon>Sporomusaceae</taxon>
        <taxon>Sporomusa</taxon>
    </lineage>
</organism>
<evidence type="ECO:0000256" key="2">
    <source>
        <dbReference type="ARBA" id="ARBA00022448"/>
    </source>
</evidence>
<dbReference type="PANTHER" id="PTHR33376:SF7">
    <property type="entry name" value="C4-DICARBOXYLATE-BINDING PROTEIN DCTB"/>
    <property type="match status" value="1"/>
</dbReference>
<dbReference type="GO" id="GO:0030288">
    <property type="term" value="C:outer membrane-bounded periplasmic space"/>
    <property type="evidence" value="ECO:0007669"/>
    <property type="project" value="InterPro"/>
</dbReference>
<dbReference type="Proteomes" id="UP000049855">
    <property type="component" value="Unassembled WGS sequence"/>
</dbReference>
<dbReference type="PANTHER" id="PTHR33376">
    <property type="match status" value="1"/>
</dbReference>
<accession>A0A0U1KTG6</accession>